<dbReference type="InterPro" id="IPR049625">
    <property type="entry name" value="Glyco_transf_61_cat"/>
</dbReference>
<keyword evidence="2" id="KW-0808">Transferase</keyword>
<dbReference type="AlphaFoldDB" id="A0A3M7KV68"/>
<comment type="caution">
    <text evidence="6">The sequence shown here is derived from an EMBL/GenBank/DDBJ whole genome shotgun (WGS) entry which is preliminary data.</text>
</comment>
<keyword evidence="3" id="KW-0325">Glycoprotein</keyword>
<dbReference type="GO" id="GO:0016763">
    <property type="term" value="F:pentosyltransferase activity"/>
    <property type="evidence" value="ECO:0007669"/>
    <property type="project" value="UniProtKB-ARBA"/>
</dbReference>
<reference evidence="7" key="1">
    <citation type="journal article" date="2018" name="Algal Res.">
        <title>Characterization of plant carbon substrate utilization by Auxenochlorella protothecoides.</title>
        <authorList>
            <person name="Vogler B.W."/>
            <person name="Starkenburg S.R."/>
            <person name="Sudasinghe N."/>
            <person name="Schambach J.Y."/>
            <person name="Rollin J.A."/>
            <person name="Pattathil S."/>
            <person name="Barry A.N."/>
        </authorList>
    </citation>
    <scope>NUCLEOTIDE SEQUENCE [LARGE SCALE GENOMIC DNA]</scope>
    <source>
        <strain evidence="7">UTEX 25</strain>
    </source>
</reference>
<dbReference type="GO" id="GO:0005794">
    <property type="term" value="C:Golgi apparatus"/>
    <property type="evidence" value="ECO:0007669"/>
    <property type="project" value="UniProtKB-ARBA"/>
</dbReference>
<dbReference type="PANTHER" id="PTHR20961">
    <property type="entry name" value="GLYCOSYLTRANSFERASE"/>
    <property type="match status" value="1"/>
</dbReference>
<dbReference type="Pfam" id="PF04577">
    <property type="entry name" value="Glyco_transf_61"/>
    <property type="match status" value="1"/>
</dbReference>
<evidence type="ECO:0000256" key="2">
    <source>
        <dbReference type="ARBA" id="ARBA00022679"/>
    </source>
</evidence>
<dbReference type="EMBL" id="QOKY01000199">
    <property type="protein sequence ID" value="RMZ53222.1"/>
    <property type="molecule type" value="Genomic_DNA"/>
</dbReference>
<name>A0A3M7KV68_AUXPR</name>
<evidence type="ECO:0000256" key="1">
    <source>
        <dbReference type="ARBA" id="ARBA00022676"/>
    </source>
</evidence>
<accession>A0A3M7KV68</accession>
<keyword evidence="1" id="KW-0328">Glycosyltransferase</keyword>
<proteinExistence type="predicted"/>
<keyword evidence="4" id="KW-0472">Membrane</keyword>
<evidence type="ECO:0000313" key="7">
    <source>
        <dbReference type="Proteomes" id="UP000279271"/>
    </source>
</evidence>
<dbReference type="InterPro" id="IPR007657">
    <property type="entry name" value="Glycosyltransferase_61"/>
</dbReference>
<feature type="domain" description="Glycosyltransferase 61 catalytic" evidence="5">
    <location>
        <begin position="178"/>
        <end position="398"/>
    </location>
</feature>
<keyword evidence="4" id="KW-1133">Transmembrane helix</keyword>
<evidence type="ECO:0000259" key="5">
    <source>
        <dbReference type="Pfam" id="PF04577"/>
    </source>
</evidence>
<evidence type="ECO:0000256" key="4">
    <source>
        <dbReference type="SAM" id="Phobius"/>
    </source>
</evidence>
<sequence length="513" mass="58797">MRLWAPDKRKGMALLKPVFAVFVLISLVILRSSPLRIYVSGRREGVRESKFHQIPTLDLITHSNTAQTEDAPRGVQHRVGPISPVESTYTCSEEHPDFPDQRMCVFSNLLIVNQTLHYVSSKQEELPPIFISWEKVYEGDQHLAISMTQPGNLPLTLWREVEVVRRAGLFHQQHPLNYYHLFTEIVPTMHYSICRALGICTHEASQDLRLFWVNKSGVNHPKGYVFNAPQAIVDLLQCISPQPVLNLQDTGSRPILMEKAVVGLPRNVRFYHQKKEEWQARFKDPPPLKYMKHYREQVAACLNHDFVNERAPTDPVRITIVNRHYEAGRSLLNAETIKDHILSLPSVREAGPERVVVEVVYLKGTLREQAAVVWNSSVYIWAHGAAMAHVFFLPRGAHAVELVQWAVKDPHDQHVWVQGIRKAFDIDIQLGVVTNDDRTKVFFNYDVIRAPNSQYHRFNDSEKVALLENLTCPEQPYANGGECFGWFHWGMSLVLKFDLLRPKVVAALKALRP</sequence>
<protein>
    <recommendedName>
        <fullName evidence="5">Glycosyltransferase 61 catalytic domain-containing protein</fullName>
    </recommendedName>
</protein>
<dbReference type="Proteomes" id="UP000279271">
    <property type="component" value="Unassembled WGS sequence"/>
</dbReference>
<evidence type="ECO:0000256" key="3">
    <source>
        <dbReference type="ARBA" id="ARBA00023180"/>
    </source>
</evidence>
<evidence type="ECO:0000313" key="6">
    <source>
        <dbReference type="EMBL" id="RMZ53222.1"/>
    </source>
</evidence>
<gene>
    <name evidence="6" type="ORF">APUTEX25_005211</name>
</gene>
<organism evidence="6 7">
    <name type="scientific">Auxenochlorella protothecoides</name>
    <name type="common">Green microalga</name>
    <name type="synonym">Chlorella protothecoides</name>
    <dbReference type="NCBI Taxonomy" id="3075"/>
    <lineage>
        <taxon>Eukaryota</taxon>
        <taxon>Viridiplantae</taxon>
        <taxon>Chlorophyta</taxon>
        <taxon>core chlorophytes</taxon>
        <taxon>Trebouxiophyceae</taxon>
        <taxon>Chlorellales</taxon>
        <taxon>Chlorellaceae</taxon>
        <taxon>Auxenochlorella</taxon>
    </lineage>
</organism>
<feature type="transmembrane region" description="Helical" evidence="4">
    <location>
        <begin position="12"/>
        <end position="30"/>
    </location>
</feature>
<keyword evidence="4" id="KW-0812">Transmembrane</keyword>